<dbReference type="OMA" id="YLFKHTH"/>
<dbReference type="PROSITE" id="PS51263">
    <property type="entry name" value="ADF_H"/>
    <property type="match status" value="2"/>
</dbReference>
<accession>A2E335</accession>
<gene>
    <name evidence="9" type="ORF">TVAG_405170</name>
</gene>
<evidence type="ECO:0000256" key="7">
    <source>
        <dbReference type="ARBA" id="ARBA00038532"/>
    </source>
</evidence>
<protein>
    <recommendedName>
        <fullName evidence="8">ADF-H domain-containing protein</fullName>
    </recommendedName>
</protein>
<dbReference type="GO" id="GO:0005884">
    <property type="term" value="C:actin filament"/>
    <property type="evidence" value="ECO:0000318"/>
    <property type="project" value="GO_Central"/>
</dbReference>
<keyword evidence="6" id="KW-0206">Cytoskeleton</keyword>
<dbReference type="VEuPathDB" id="TrichDB:TVAGG3_0848340"/>
<dbReference type="EMBL" id="DS113293">
    <property type="protein sequence ID" value="EAY12971.1"/>
    <property type="molecule type" value="Genomic_DNA"/>
</dbReference>
<dbReference type="SMART" id="SM00102">
    <property type="entry name" value="ADF"/>
    <property type="match status" value="2"/>
</dbReference>
<dbReference type="PANTHER" id="PTHR13759">
    <property type="entry name" value="TWINFILIN"/>
    <property type="match status" value="1"/>
</dbReference>
<evidence type="ECO:0000256" key="2">
    <source>
        <dbReference type="ARBA" id="ARBA00009557"/>
    </source>
</evidence>
<evidence type="ECO:0000256" key="6">
    <source>
        <dbReference type="ARBA" id="ARBA00023212"/>
    </source>
</evidence>
<dbReference type="GO" id="GO:0003785">
    <property type="term" value="F:actin monomer binding"/>
    <property type="evidence" value="ECO:0000318"/>
    <property type="project" value="GO_Central"/>
</dbReference>
<dbReference type="GO" id="GO:0030042">
    <property type="term" value="P:actin filament depolymerization"/>
    <property type="evidence" value="ECO:0000318"/>
    <property type="project" value="GO_Central"/>
</dbReference>
<feature type="domain" description="ADF-H" evidence="8">
    <location>
        <begin position="4"/>
        <end position="136"/>
    </location>
</feature>
<dbReference type="InterPro" id="IPR028458">
    <property type="entry name" value="Twinfilin"/>
</dbReference>
<dbReference type="OrthoDB" id="10006997at2759"/>
<dbReference type="PANTHER" id="PTHR13759:SF1">
    <property type="entry name" value="TWINFILIN"/>
    <property type="match status" value="1"/>
</dbReference>
<dbReference type="InParanoid" id="A2E335"/>
<evidence type="ECO:0000313" key="10">
    <source>
        <dbReference type="Proteomes" id="UP000001542"/>
    </source>
</evidence>
<dbReference type="SMR" id="A2E335"/>
<dbReference type="InterPro" id="IPR002108">
    <property type="entry name" value="ADF-H"/>
</dbReference>
<sequence>MSCTANVDIPPETEQALADFKVNESVRGLKLLIQDEKLVIGQRVDVTGTVEQDFDGIVDYLEKSEPAFFIVRLEKTSAHGEFVILVYIPISCPIRPRTIFASSRVPVQRYISRVFTGITDYFFDDLKDCNYKDFAKQMKKDDAALSFDERRQKEQAAQNAVAQIQLPEHDSFTWECDADLLEALKKLAAKEGPHFVAGMGDLQGNGVKFAGTGESIEDLKADAPRYVAIRYDDNGEEKLYFLLYCPDTAKPREKMMSSTCKASFIKGCKDCGIEFVQNLEIRDKDEFNDTNLDKLIHPPEDDHQYGEVNIIRKPRRPGRR</sequence>
<reference evidence="9" key="2">
    <citation type="journal article" date="2007" name="Science">
        <title>Draft genome sequence of the sexually transmitted pathogen Trichomonas vaginalis.</title>
        <authorList>
            <person name="Carlton J.M."/>
            <person name="Hirt R.P."/>
            <person name="Silva J.C."/>
            <person name="Delcher A.L."/>
            <person name="Schatz M."/>
            <person name="Zhao Q."/>
            <person name="Wortman J.R."/>
            <person name="Bidwell S.L."/>
            <person name="Alsmark U.C.M."/>
            <person name="Besteiro S."/>
            <person name="Sicheritz-Ponten T."/>
            <person name="Noel C.J."/>
            <person name="Dacks J.B."/>
            <person name="Foster P.G."/>
            <person name="Simillion C."/>
            <person name="Van de Peer Y."/>
            <person name="Miranda-Saavedra D."/>
            <person name="Barton G.J."/>
            <person name="Westrop G.D."/>
            <person name="Mueller S."/>
            <person name="Dessi D."/>
            <person name="Fiori P.L."/>
            <person name="Ren Q."/>
            <person name="Paulsen I."/>
            <person name="Zhang H."/>
            <person name="Bastida-Corcuera F.D."/>
            <person name="Simoes-Barbosa A."/>
            <person name="Brown M.T."/>
            <person name="Hayes R.D."/>
            <person name="Mukherjee M."/>
            <person name="Okumura C.Y."/>
            <person name="Schneider R."/>
            <person name="Smith A.J."/>
            <person name="Vanacova S."/>
            <person name="Villalvazo M."/>
            <person name="Haas B.J."/>
            <person name="Pertea M."/>
            <person name="Feldblyum T.V."/>
            <person name="Utterback T.R."/>
            <person name="Shu C.L."/>
            <person name="Osoegawa K."/>
            <person name="de Jong P.J."/>
            <person name="Hrdy I."/>
            <person name="Horvathova L."/>
            <person name="Zubacova Z."/>
            <person name="Dolezal P."/>
            <person name="Malik S.B."/>
            <person name="Logsdon J.M. Jr."/>
            <person name="Henze K."/>
            <person name="Gupta A."/>
            <person name="Wang C.C."/>
            <person name="Dunne R.L."/>
            <person name="Upcroft J.A."/>
            <person name="Upcroft P."/>
            <person name="White O."/>
            <person name="Salzberg S.L."/>
            <person name="Tang P."/>
            <person name="Chiu C.-H."/>
            <person name="Lee Y.-S."/>
            <person name="Embley T.M."/>
            <person name="Coombs G.H."/>
            <person name="Mottram J.C."/>
            <person name="Tachezy J."/>
            <person name="Fraser-Liggett C.M."/>
            <person name="Johnson P.J."/>
        </authorList>
    </citation>
    <scope>NUCLEOTIDE SEQUENCE [LARGE SCALE GENOMIC DNA]</scope>
    <source>
        <strain evidence="9">G3</strain>
    </source>
</reference>
<dbReference type="AlphaFoldDB" id="A2E335"/>
<comment type="subunit">
    <text evidence="7">Interacts with G-actin; ADP-actin form.</text>
</comment>
<dbReference type="eggNOG" id="KOG1747">
    <property type="taxonomic scope" value="Eukaryota"/>
</dbReference>
<dbReference type="Gene3D" id="3.40.20.10">
    <property type="entry name" value="Severin"/>
    <property type="match status" value="2"/>
</dbReference>
<evidence type="ECO:0000256" key="4">
    <source>
        <dbReference type="ARBA" id="ARBA00022737"/>
    </source>
</evidence>
<dbReference type="Proteomes" id="UP000001542">
    <property type="component" value="Unassembled WGS sequence"/>
</dbReference>
<proteinExistence type="inferred from homology"/>
<keyword evidence="3" id="KW-0963">Cytoplasm</keyword>
<dbReference type="GO" id="GO:0005737">
    <property type="term" value="C:cytoplasm"/>
    <property type="evidence" value="ECO:0000318"/>
    <property type="project" value="GO_Central"/>
</dbReference>
<evidence type="ECO:0000256" key="5">
    <source>
        <dbReference type="ARBA" id="ARBA00023203"/>
    </source>
</evidence>
<keyword evidence="4" id="KW-0677">Repeat</keyword>
<dbReference type="STRING" id="5722.A2E335"/>
<evidence type="ECO:0000259" key="8">
    <source>
        <dbReference type="PROSITE" id="PS51263"/>
    </source>
</evidence>
<evidence type="ECO:0000256" key="3">
    <source>
        <dbReference type="ARBA" id="ARBA00022490"/>
    </source>
</evidence>
<dbReference type="Pfam" id="PF00241">
    <property type="entry name" value="Cofilin_ADF"/>
    <property type="match status" value="2"/>
</dbReference>
<organism evidence="9 10">
    <name type="scientific">Trichomonas vaginalis (strain ATCC PRA-98 / G3)</name>
    <dbReference type="NCBI Taxonomy" id="412133"/>
    <lineage>
        <taxon>Eukaryota</taxon>
        <taxon>Metamonada</taxon>
        <taxon>Parabasalia</taxon>
        <taxon>Trichomonadida</taxon>
        <taxon>Trichomonadidae</taxon>
        <taxon>Trichomonas</taxon>
    </lineage>
</organism>
<keyword evidence="10" id="KW-1185">Reference proteome</keyword>
<keyword evidence="5" id="KW-0009">Actin-binding</keyword>
<dbReference type="CDD" id="cd11285">
    <property type="entry name" value="ADF_Twf-N_like"/>
    <property type="match status" value="1"/>
</dbReference>
<evidence type="ECO:0000256" key="1">
    <source>
        <dbReference type="ARBA" id="ARBA00004245"/>
    </source>
</evidence>
<comment type="similarity">
    <text evidence="2">Belongs to the actin-binding proteins ADF family. Twinfilin subfamily.</text>
</comment>
<comment type="subcellular location">
    <subcellularLocation>
        <location evidence="1">Cytoplasm</location>
        <location evidence="1">Cytoskeleton</location>
    </subcellularLocation>
</comment>
<dbReference type="GO" id="GO:0051016">
    <property type="term" value="P:barbed-end actin filament capping"/>
    <property type="evidence" value="ECO:0000318"/>
    <property type="project" value="GO_Central"/>
</dbReference>
<dbReference type="SUPFAM" id="SSF55753">
    <property type="entry name" value="Actin depolymerizing proteins"/>
    <property type="match status" value="2"/>
</dbReference>
<reference evidence="9" key="1">
    <citation type="submission" date="2006-10" db="EMBL/GenBank/DDBJ databases">
        <authorList>
            <person name="Amadeo P."/>
            <person name="Zhao Q."/>
            <person name="Wortman J."/>
            <person name="Fraser-Liggett C."/>
            <person name="Carlton J."/>
        </authorList>
    </citation>
    <scope>NUCLEOTIDE SEQUENCE</scope>
    <source>
        <strain evidence="9">G3</strain>
    </source>
</reference>
<dbReference type="FunFam" id="3.40.20.10:FF:000130">
    <property type="entry name" value="Uncharacterized protein"/>
    <property type="match status" value="1"/>
</dbReference>
<evidence type="ECO:0000313" key="9">
    <source>
        <dbReference type="EMBL" id="EAY12971.1"/>
    </source>
</evidence>
<dbReference type="RefSeq" id="XP_001325194.1">
    <property type="nucleotide sequence ID" value="XM_001325159.1"/>
</dbReference>
<name>A2E335_TRIV3</name>
<dbReference type="GO" id="GO:0051015">
    <property type="term" value="F:actin filament binding"/>
    <property type="evidence" value="ECO:0000318"/>
    <property type="project" value="GO_Central"/>
</dbReference>
<dbReference type="VEuPathDB" id="TrichDB:TVAG_405170"/>
<feature type="domain" description="ADF-H" evidence="8">
    <location>
        <begin position="135"/>
        <end position="297"/>
    </location>
</feature>
<dbReference type="InterPro" id="IPR029006">
    <property type="entry name" value="ADF-H/Gelsolin-like_dom_sf"/>
</dbReference>
<dbReference type="KEGG" id="tva:4770943"/>